<name>A0A7V7RQS2_9BACI</name>
<dbReference type="Proteomes" id="UP000441354">
    <property type="component" value="Unassembled WGS sequence"/>
</dbReference>
<organism evidence="1 2">
    <name type="scientific">Bacillus mesophilum</name>
    <dbReference type="NCBI Taxonomy" id="1071718"/>
    <lineage>
        <taxon>Bacteria</taxon>
        <taxon>Bacillati</taxon>
        <taxon>Bacillota</taxon>
        <taxon>Bacilli</taxon>
        <taxon>Bacillales</taxon>
        <taxon>Bacillaceae</taxon>
        <taxon>Bacillus</taxon>
    </lineage>
</organism>
<evidence type="ECO:0000313" key="2">
    <source>
        <dbReference type="Proteomes" id="UP000441354"/>
    </source>
</evidence>
<gene>
    <name evidence="1" type="ORF">F7732_04575</name>
</gene>
<reference evidence="1 2" key="1">
    <citation type="journal article" date="2014" name="Arch. Microbiol.">
        <title>Bacillus mesophilum sp. nov., strain IITR-54T, a novel 4-chlorobiphenyl dechlorinating bacterium.</title>
        <authorList>
            <person name="Manickam N."/>
            <person name="Singh N.K."/>
            <person name="Bajaj A."/>
            <person name="Kumar R.M."/>
            <person name="Kaur G."/>
            <person name="Kaur N."/>
            <person name="Bala M."/>
            <person name="Kumar A."/>
            <person name="Mayilraj S."/>
        </authorList>
    </citation>
    <scope>NUCLEOTIDE SEQUENCE [LARGE SCALE GENOMIC DNA]</scope>
    <source>
        <strain evidence="1 2">IITR-54</strain>
    </source>
</reference>
<dbReference type="AlphaFoldDB" id="A0A7V7RQS2"/>
<comment type="caution">
    <text evidence="1">The sequence shown here is derived from an EMBL/GenBank/DDBJ whole genome shotgun (WGS) entry which is preliminary data.</text>
</comment>
<protein>
    <submittedName>
        <fullName evidence="1">AAA family ATPase</fullName>
    </submittedName>
</protein>
<accession>A0A7V7RQS2</accession>
<dbReference type="CDD" id="cd02019">
    <property type="entry name" value="NK"/>
    <property type="match status" value="1"/>
</dbReference>
<keyword evidence="2" id="KW-1185">Reference proteome</keyword>
<dbReference type="Gene3D" id="3.40.50.300">
    <property type="entry name" value="P-loop containing nucleotide triphosphate hydrolases"/>
    <property type="match status" value="1"/>
</dbReference>
<sequence length="207" mass="24094">MRQMRGIILEGYSNSGKTSILKELKKLHSHDHNSERSVIVLSEHYSQVLHRVNGTLTSLNQDEHLNLLTDRVKMLKQLSMWAKEVGDSHRSKGIFFILERFHLNHRTAFSNSAFHKLNEIEAELFGLGAMCALLTISTEQAENRLKSRNPEHWRSKTEKETQLEVDHLIHTQHILRQHANNSIIPTLELNTDQQDWERYAKIIYPAD</sequence>
<dbReference type="SUPFAM" id="SSF52540">
    <property type="entry name" value="P-loop containing nucleoside triphosphate hydrolases"/>
    <property type="match status" value="1"/>
</dbReference>
<evidence type="ECO:0000313" key="1">
    <source>
        <dbReference type="EMBL" id="KAB2335840.1"/>
    </source>
</evidence>
<dbReference type="OrthoDB" id="2863968at2"/>
<proteinExistence type="predicted"/>
<dbReference type="EMBL" id="WBOT01000001">
    <property type="protein sequence ID" value="KAB2335840.1"/>
    <property type="molecule type" value="Genomic_DNA"/>
</dbReference>
<dbReference type="InterPro" id="IPR027417">
    <property type="entry name" value="P-loop_NTPase"/>
</dbReference>